<name>A0A444W957_9FLAO</name>
<keyword evidence="2" id="KW-1185">Reference proteome</keyword>
<dbReference type="AlphaFoldDB" id="A0A444W957"/>
<dbReference type="EMBL" id="JUIW01000007">
    <property type="protein sequence ID" value="RYJ42410.1"/>
    <property type="molecule type" value="Genomic_DNA"/>
</dbReference>
<evidence type="ECO:0000313" key="2">
    <source>
        <dbReference type="Proteomes" id="UP000289775"/>
    </source>
</evidence>
<protein>
    <submittedName>
        <fullName evidence="1">Uncharacterized protein</fullName>
    </submittedName>
</protein>
<evidence type="ECO:0000313" key="1">
    <source>
        <dbReference type="EMBL" id="RYJ42410.1"/>
    </source>
</evidence>
<sequence length="147" mass="17826">MNFNLTTKNMKILNFKYILFILLMGICSCSSRSDFERLLTDKKWLFRKDSIKEGEKNLSYYVFDRNGIYRVFDLPSNYEYLRIEEMPDSKKWSYDKEINNLIIGDTFKVLSYNENEIQMLMKRDSLRVFLYRLTEDNYDPEHGMKID</sequence>
<organism evidence="1 2">
    <name type="scientific">Flavobacterium beibuense</name>
    <dbReference type="NCBI Taxonomy" id="657326"/>
    <lineage>
        <taxon>Bacteria</taxon>
        <taxon>Pseudomonadati</taxon>
        <taxon>Bacteroidota</taxon>
        <taxon>Flavobacteriia</taxon>
        <taxon>Flavobacteriales</taxon>
        <taxon>Flavobacteriaceae</taxon>
        <taxon>Flavobacterium</taxon>
    </lineage>
</organism>
<comment type="caution">
    <text evidence="1">The sequence shown here is derived from an EMBL/GenBank/DDBJ whole genome shotgun (WGS) entry which is preliminary data.</text>
</comment>
<reference evidence="1 2" key="1">
    <citation type="submission" date="2014-12" db="EMBL/GenBank/DDBJ databases">
        <title>Genome sequence of Flavobacterium beibuense RSKm HC5.</title>
        <authorList>
            <person name="Kim J.F."/>
            <person name="Song J.Y."/>
            <person name="Kwak M.-J."/>
            <person name="Lee S.-W."/>
        </authorList>
    </citation>
    <scope>NUCLEOTIDE SEQUENCE [LARGE SCALE GENOMIC DNA]</scope>
    <source>
        <strain evidence="1 2">RSKm HC5</strain>
    </source>
</reference>
<dbReference type="Proteomes" id="UP000289775">
    <property type="component" value="Unassembled WGS sequence"/>
</dbReference>
<gene>
    <name evidence="1" type="ORF">NU09_2196</name>
</gene>
<accession>A0A444W957</accession>
<proteinExistence type="predicted"/>